<feature type="compositionally biased region" description="Basic and acidic residues" evidence="2">
    <location>
        <begin position="164"/>
        <end position="177"/>
    </location>
</feature>
<dbReference type="EMBL" id="JAFEUO010000003">
    <property type="protein sequence ID" value="MBM7083386.1"/>
    <property type="molecule type" value="Genomic_DNA"/>
</dbReference>
<proteinExistence type="predicted"/>
<dbReference type="InterPro" id="IPR011010">
    <property type="entry name" value="DNA_brk_join_enz"/>
</dbReference>
<accession>A0ABS2JCU3</accession>
<evidence type="ECO:0000313" key="5">
    <source>
        <dbReference type="Proteomes" id="UP000809587"/>
    </source>
</evidence>
<dbReference type="PROSITE" id="PS51898">
    <property type="entry name" value="TYR_RECOMBINASE"/>
    <property type="match status" value="1"/>
</dbReference>
<evidence type="ECO:0000256" key="1">
    <source>
        <dbReference type="ARBA" id="ARBA00023172"/>
    </source>
</evidence>
<dbReference type="InterPro" id="IPR013762">
    <property type="entry name" value="Integrase-like_cat_sf"/>
</dbReference>
<dbReference type="Proteomes" id="UP000809587">
    <property type="component" value="Unassembled WGS sequence"/>
</dbReference>
<organism evidence="4 5">
    <name type="scientific">Micromonospora humidisoli</name>
    <dbReference type="NCBI Taxonomy" id="2807622"/>
    <lineage>
        <taxon>Bacteria</taxon>
        <taxon>Bacillati</taxon>
        <taxon>Actinomycetota</taxon>
        <taxon>Actinomycetes</taxon>
        <taxon>Micromonosporales</taxon>
        <taxon>Micromonosporaceae</taxon>
        <taxon>Micromonospora</taxon>
    </lineage>
</organism>
<reference evidence="4 5" key="1">
    <citation type="submission" date="2021-02" db="EMBL/GenBank/DDBJ databases">
        <authorList>
            <person name="Lee D.-H."/>
        </authorList>
    </citation>
    <scope>NUCLEOTIDE SEQUENCE [LARGE SCALE GENOMIC DNA]</scope>
    <source>
        <strain evidence="4 5">MMS20-R2-29</strain>
    </source>
</reference>
<evidence type="ECO:0000313" key="4">
    <source>
        <dbReference type="EMBL" id="MBM7083386.1"/>
    </source>
</evidence>
<dbReference type="Gene3D" id="1.10.443.10">
    <property type="entry name" value="Intergrase catalytic core"/>
    <property type="match status" value="1"/>
</dbReference>
<evidence type="ECO:0000259" key="3">
    <source>
        <dbReference type="PROSITE" id="PS51898"/>
    </source>
</evidence>
<dbReference type="SUPFAM" id="SSF56349">
    <property type="entry name" value="DNA breaking-rejoining enzymes"/>
    <property type="match status" value="1"/>
</dbReference>
<keyword evidence="5" id="KW-1185">Reference proteome</keyword>
<protein>
    <submittedName>
        <fullName evidence="4">Tyrosine-type recombinase/integrase</fullName>
    </submittedName>
</protein>
<dbReference type="Pfam" id="PF00589">
    <property type="entry name" value="Phage_integrase"/>
    <property type="match status" value="1"/>
</dbReference>
<feature type="domain" description="Tyr recombinase" evidence="3">
    <location>
        <begin position="1"/>
        <end position="155"/>
    </location>
</feature>
<feature type="region of interest" description="Disordered" evidence="2">
    <location>
        <begin position="156"/>
        <end position="177"/>
    </location>
</feature>
<evidence type="ECO:0000256" key="2">
    <source>
        <dbReference type="SAM" id="MobiDB-lite"/>
    </source>
</evidence>
<keyword evidence="1" id="KW-0233">DNA recombination</keyword>
<name>A0ABS2JCU3_9ACTN</name>
<comment type="caution">
    <text evidence="4">The sequence shown here is derived from an EMBL/GenBank/DDBJ whole genome shotgun (WGS) entry which is preliminary data.</text>
</comment>
<sequence>MSTRATLSGGGGDGDFGGFYLSTPKSGSTGTGDLDAVVAEELTAHISDVGPVEFILPDITAGERRTRSVAFLFTSSRGKLLTDNYWSELWAGWREAAGWPKEGTFHSLRHFFATTLMSNGVEPQEVQNALRHANLRITLETYVHWMPKKDRPRGLVGGLLRNADSTRREPRGDQHSS</sequence>
<dbReference type="InterPro" id="IPR002104">
    <property type="entry name" value="Integrase_catalytic"/>
</dbReference>
<gene>
    <name evidence="4" type="ORF">JQN84_12750</name>
</gene>